<keyword evidence="6 12" id="KW-0489">Methyltransferase</keyword>
<gene>
    <name evidence="12" type="ORF">HFP15_19500</name>
</gene>
<sequence>MRSAARRRRRLVDSIRQAGAIADPAWAAAFAQVPRHVFVPRFFVAEAGGWAAVAHQDPGWLATVYSDRVLVTQLDGDPGLWHVARRDGPVRGVPTCSSSMPSIMAIMLEELLVEDGNRVLEVGTGTGYNAALLCHRLGSANVSTVDIDDGLVRKARARLRSCDYHPACATCDGERGFPAHAPYDRVLCTCAVSRIPAAWLEQTVPGGFIVTTLNRPIGAGLVRVTVGTDGTAHGRVLPRDGRFMPLRAHRLADAQTLLAARGPDGNGPRETTLSIQAVLNPSSRFEFFAGLALPQVAPVYDADATYLLHPDGSWARHEAGHVTQGGPRALWDLLEEAHADWRSLGEPTRERFGLTVTPRDQRLWLDDPDGEHSWELTQPAR</sequence>
<evidence type="ECO:0000256" key="4">
    <source>
        <dbReference type="ARBA" id="ARBA00013346"/>
    </source>
</evidence>
<evidence type="ECO:0000256" key="8">
    <source>
        <dbReference type="ARBA" id="ARBA00022691"/>
    </source>
</evidence>
<dbReference type="CDD" id="cd02440">
    <property type="entry name" value="AdoMet_MTases"/>
    <property type="match status" value="1"/>
</dbReference>
<dbReference type="Pfam" id="PF01135">
    <property type="entry name" value="PCMT"/>
    <property type="match status" value="1"/>
</dbReference>
<dbReference type="GO" id="GO:0032259">
    <property type="term" value="P:methylation"/>
    <property type="evidence" value="ECO:0007669"/>
    <property type="project" value="UniProtKB-KW"/>
</dbReference>
<keyword evidence="13" id="KW-1185">Reference proteome</keyword>
<dbReference type="NCBIfam" id="TIGR04188">
    <property type="entry name" value="methyltr_grsp"/>
    <property type="match status" value="1"/>
</dbReference>
<dbReference type="InterPro" id="IPR000682">
    <property type="entry name" value="PCMT"/>
</dbReference>
<organism evidence="12 13">
    <name type="scientific">Amycolatopsis acididurans</name>
    <dbReference type="NCBI Taxonomy" id="2724524"/>
    <lineage>
        <taxon>Bacteria</taxon>
        <taxon>Bacillati</taxon>
        <taxon>Actinomycetota</taxon>
        <taxon>Actinomycetes</taxon>
        <taxon>Pseudonocardiales</taxon>
        <taxon>Pseudonocardiaceae</taxon>
        <taxon>Amycolatopsis</taxon>
    </lineage>
</organism>
<dbReference type="Proteomes" id="UP000715441">
    <property type="component" value="Unassembled WGS sequence"/>
</dbReference>
<comment type="subcellular location">
    <subcellularLocation>
        <location evidence="1">Cytoplasm</location>
    </subcellularLocation>
</comment>
<evidence type="ECO:0000256" key="3">
    <source>
        <dbReference type="ARBA" id="ARBA00011890"/>
    </source>
</evidence>
<accession>A0ABX1J9A3</accession>
<protein>
    <recommendedName>
        <fullName evidence="4">Protein-L-isoaspartate O-methyltransferase</fullName>
        <ecNumber evidence="3">2.1.1.77</ecNumber>
    </recommendedName>
    <alternativeName>
        <fullName evidence="11">L-isoaspartyl protein carboxyl methyltransferase</fullName>
    </alternativeName>
    <alternativeName>
        <fullName evidence="9">Protein L-isoaspartyl methyltransferase</fullName>
    </alternativeName>
    <alternativeName>
        <fullName evidence="10">Protein-beta-aspartate methyltransferase</fullName>
    </alternativeName>
</protein>
<keyword evidence="5" id="KW-0963">Cytoplasm</keyword>
<reference evidence="12 13" key="1">
    <citation type="submission" date="2020-04" db="EMBL/GenBank/DDBJ databases">
        <title>Novel species.</title>
        <authorList>
            <person name="Teo W.F.A."/>
            <person name="Lipun K."/>
            <person name="Srisuk N."/>
            <person name="Duangmal K."/>
        </authorList>
    </citation>
    <scope>NUCLEOTIDE SEQUENCE [LARGE SCALE GENOMIC DNA]</scope>
    <source>
        <strain evidence="12 13">K13G38</strain>
    </source>
</reference>
<dbReference type="GO" id="GO:0008168">
    <property type="term" value="F:methyltransferase activity"/>
    <property type="evidence" value="ECO:0007669"/>
    <property type="project" value="UniProtKB-KW"/>
</dbReference>
<comment type="caution">
    <text evidence="12">The sequence shown here is derived from an EMBL/GenBank/DDBJ whole genome shotgun (WGS) entry which is preliminary data.</text>
</comment>
<evidence type="ECO:0000256" key="10">
    <source>
        <dbReference type="ARBA" id="ARBA00031323"/>
    </source>
</evidence>
<proteinExistence type="inferred from homology"/>
<evidence type="ECO:0000256" key="1">
    <source>
        <dbReference type="ARBA" id="ARBA00004496"/>
    </source>
</evidence>
<evidence type="ECO:0000313" key="12">
    <source>
        <dbReference type="EMBL" id="NKQ55070.1"/>
    </source>
</evidence>
<evidence type="ECO:0000256" key="5">
    <source>
        <dbReference type="ARBA" id="ARBA00022490"/>
    </source>
</evidence>
<name>A0ABX1J9A3_9PSEU</name>
<dbReference type="InterPro" id="IPR026448">
    <property type="entry name" value="Methyltr_grasp"/>
</dbReference>
<dbReference type="Gene3D" id="3.40.50.150">
    <property type="entry name" value="Vaccinia Virus protein VP39"/>
    <property type="match status" value="1"/>
</dbReference>
<evidence type="ECO:0000313" key="13">
    <source>
        <dbReference type="Proteomes" id="UP000715441"/>
    </source>
</evidence>
<dbReference type="InterPro" id="IPR029063">
    <property type="entry name" value="SAM-dependent_MTases_sf"/>
</dbReference>
<dbReference type="PANTHER" id="PTHR11579">
    <property type="entry name" value="PROTEIN-L-ISOASPARTATE O-METHYLTRANSFERASE"/>
    <property type="match status" value="1"/>
</dbReference>
<dbReference type="RefSeq" id="WP_168517638.1">
    <property type="nucleotide sequence ID" value="NZ_JAAXLS010000012.1"/>
</dbReference>
<evidence type="ECO:0000256" key="6">
    <source>
        <dbReference type="ARBA" id="ARBA00022603"/>
    </source>
</evidence>
<evidence type="ECO:0000256" key="9">
    <source>
        <dbReference type="ARBA" id="ARBA00030757"/>
    </source>
</evidence>
<evidence type="ECO:0000256" key="2">
    <source>
        <dbReference type="ARBA" id="ARBA00005369"/>
    </source>
</evidence>
<dbReference type="EMBL" id="JAAXLS010000012">
    <property type="protein sequence ID" value="NKQ55070.1"/>
    <property type="molecule type" value="Genomic_DNA"/>
</dbReference>
<dbReference type="EC" id="2.1.1.77" evidence="3"/>
<comment type="similarity">
    <text evidence="2">Belongs to the methyltransferase superfamily. L-isoaspartyl/D-aspartyl protein methyltransferase family.</text>
</comment>
<evidence type="ECO:0000256" key="11">
    <source>
        <dbReference type="ARBA" id="ARBA00031350"/>
    </source>
</evidence>
<keyword evidence="7" id="KW-0808">Transferase</keyword>
<keyword evidence="8" id="KW-0949">S-adenosyl-L-methionine</keyword>
<dbReference type="SUPFAM" id="SSF53335">
    <property type="entry name" value="S-adenosyl-L-methionine-dependent methyltransferases"/>
    <property type="match status" value="1"/>
</dbReference>
<dbReference type="PANTHER" id="PTHR11579:SF0">
    <property type="entry name" value="PROTEIN-L-ISOASPARTATE(D-ASPARTATE) O-METHYLTRANSFERASE"/>
    <property type="match status" value="1"/>
</dbReference>
<evidence type="ECO:0000256" key="7">
    <source>
        <dbReference type="ARBA" id="ARBA00022679"/>
    </source>
</evidence>